<name>A0A379IAN6_PROVU</name>
<dbReference type="AlphaFoldDB" id="A0A379IAN6"/>
<reference evidence="2 3" key="1">
    <citation type="submission" date="2018-06" db="EMBL/GenBank/DDBJ databases">
        <authorList>
            <consortium name="Pathogen Informatics"/>
            <person name="Doyle S."/>
        </authorList>
    </citation>
    <scope>NUCLEOTIDE SEQUENCE [LARGE SCALE GENOMIC DNA]</scope>
    <source>
        <strain evidence="2 3">NCTC10376</strain>
    </source>
</reference>
<dbReference type="Proteomes" id="UP000254331">
    <property type="component" value="Unassembled WGS sequence"/>
</dbReference>
<feature type="region of interest" description="Disordered" evidence="1">
    <location>
        <begin position="60"/>
        <end position="137"/>
    </location>
</feature>
<organism evidence="2 3">
    <name type="scientific">Proteus vulgaris</name>
    <dbReference type="NCBI Taxonomy" id="585"/>
    <lineage>
        <taxon>Bacteria</taxon>
        <taxon>Pseudomonadati</taxon>
        <taxon>Pseudomonadota</taxon>
        <taxon>Gammaproteobacteria</taxon>
        <taxon>Enterobacterales</taxon>
        <taxon>Morganellaceae</taxon>
        <taxon>Proteus</taxon>
    </lineage>
</organism>
<dbReference type="InterPro" id="IPR035225">
    <property type="entry name" value="DUF5338"/>
</dbReference>
<gene>
    <name evidence="2" type="ORF">NCTC10376_04152</name>
</gene>
<dbReference type="EMBL" id="UGTW01000004">
    <property type="protein sequence ID" value="SUD29834.1"/>
    <property type="molecule type" value="Genomic_DNA"/>
</dbReference>
<sequence length="137" mass="14486">MTDNTKKVHRGAGRVAFLARLADFQRLLDAGHPMRSIYDDHKDQLGIGYPQFTKYVGRYVRKADHDRHQTGSGQGHAAAPQVPSPAPATSAGPAQQPTAGSAGAASAGISPGQRPGKPARPGFQHNPNSGNDRDDLI</sequence>
<proteinExistence type="predicted"/>
<feature type="compositionally biased region" description="Low complexity" evidence="1">
    <location>
        <begin position="77"/>
        <end position="113"/>
    </location>
</feature>
<evidence type="ECO:0000313" key="2">
    <source>
        <dbReference type="EMBL" id="SUD29834.1"/>
    </source>
</evidence>
<accession>A0A379IAN6</accession>
<evidence type="ECO:0008006" key="4">
    <source>
        <dbReference type="Google" id="ProtNLM"/>
    </source>
</evidence>
<protein>
    <recommendedName>
        <fullName evidence="4">TraK</fullName>
    </recommendedName>
</protein>
<evidence type="ECO:0000313" key="3">
    <source>
        <dbReference type="Proteomes" id="UP000254331"/>
    </source>
</evidence>
<dbReference type="Pfam" id="PF17273">
    <property type="entry name" value="DUF5338"/>
    <property type="match status" value="1"/>
</dbReference>
<evidence type="ECO:0000256" key="1">
    <source>
        <dbReference type="SAM" id="MobiDB-lite"/>
    </source>
</evidence>